<evidence type="ECO:0008006" key="3">
    <source>
        <dbReference type="Google" id="ProtNLM"/>
    </source>
</evidence>
<dbReference type="AlphaFoldDB" id="B1BVQ3"/>
<dbReference type="EMBL" id="ABDW01000026">
    <property type="protein sequence ID" value="EDT14277.1"/>
    <property type="molecule type" value="Genomic_DNA"/>
</dbReference>
<proteinExistence type="predicted"/>
<reference evidence="1 2" key="1">
    <citation type="submission" date="2007-07" db="EMBL/GenBank/DDBJ databases">
        <title>Annotation of Clostridium perfringens E str. JGS1987.</title>
        <authorList>
            <person name="Paulsen I."/>
            <person name="Sebastian Y."/>
        </authorList>
    </citation>
    <scope>NUCLEOTIDE SEQUENCE [LARGE SCALE GENOMIC DNA]</scope>
    <source>
        <strain evidence="2">E str. JGS1987</strain>
    </source>
</reference>
<comment type="caution">
    <text evidence="1">The sequence shown here is derived from an EMBL/GenBank/DDBJ whole genome shotgun (WGS) entry which is preliminary data.</text>
</comment>
<organism evidence="1 2">
    <name type="scientific">Clostridium perfringens E str. JGS1987</name>
    <dbReference type="NCBI Taxonomy" id="451755"/>
    <lineage>
        <taxon>Bacteria</taxon>
        <taxon>Bacillati</taxon>
        <taxon>Bacillota</taxon>
        <taxon>Clostridia</taxon>
        <taxon>Eubacteriales</taxon>
        <taxon>Clostridiaceae</taxon>
        <taxon>Clostridium</taxon>
    </lineage>
</organism>
<protein>
    <recommendedName>
        <fullName evidence="3">RES domain-containing protein</fullName>
    </recommendedName>
</protein>
<accession>B1BVQ3</accession>
<dbReference type="Proteomes" id="UP000005337">
    <property type="component" value="Unassembled WGS sequence"/>
</dbReference>
<evidence type="ECO:0000313" key="1">
    <source>
        <dbReference type="EMBL" id="EDT14277.1"/>
    </source>
</evidence>
<sequence>MTKVDFKRALSRYFNTLNGGCNSEIEKSKYDLLLEASNFFELIGNYITLSKHDITFEYGKSVIPKGTKLYRIREYNSKTDFSNPSEWKAPPNRPQNRANCQGQETLYLGSTENICLLETHIKKNEKYVLGVYEVVKDIQVGGYFSFDKGNLLHNYSGTILNSFLIAPARSERNRELFSYLDSHYSSLSLDDFKNMNELKNNSLELPIKFGVFNKRDEYYNLTNKICDILSKSNPNGIRYSSCYIPLETIGIACSDYNIALYHDGISKIKFINYEIKTNINDFTGVDILKNYLDFISKS</sequence>
<evidence type="ECO:0000313" key="2">
    <source>
        <dbReference type="Proteomes" id="UP000005337"/>
    </source>
</evidence>
<dbReference type="RefSeq" id="WP_003464962.1">
    <property type="nucleotide sequence ID" value="NZ_ABDW01000026.1"/>
</dbReference>
<name>B1BVQ3_CLOPF</name>
<gene>
    <name evidence="1" type="ORF">AC3_A0336</name>
</gene>